<keyword evidence="5" id="KW-1185">Reference proteome</keyword>
<evidence type="ECO:0000259" key="3">
    <source>
        <dbReference type="Pfam" id="PF00930"/>
    </source>
</evidence>
<dbReference type="GeneID" id="94286368"/>
<comment type="caution">
    <text evidence="4">The sequence shown here is derived from an EMBL/GenBank/DDBJ whole genome shotgun (WGS) entry which is preliminary data.</text>
</comment>
<dbReference type="PANTHER" id="PTHR11731:SF193">
    <property type="entry name" value="DIPEPTIDYL PEPTIDASE 9"/>
    <property type="match status" value="1"/>
</dbReference>
<dbReference type="OrthoDB" id="16520at2759"/>
<dbReference type="SUPFAM" id="SSF82171">
    <property type="entry name" value="DPP6 N-terminal domain-like"/>
    <property type="match status" value="1"/>
</dbReference>
<dbReference type="InterPro" id="IPR050278">
    <property type="entry name" value="Serine_Prot_S9B/DPPIV"/>
</dbReference>
<feature type="domain" description="Peptidase S9 prolyl oligopeptidase catalytic" evidence="2">
    <location>
        <begin position="630"/>
        <end position="845"/>
    </location>
</feature>
<evidence type="ECO:0008006" key="6">
    <source>
        <dbReference type="Google" id="ProtNLM"/>
    </source>
</evidence>
<name>A0A836I7X3_9TRYP</name>
<dbReference type="RefSeq" id="XP_067752448.1">
    <property type="nucleotide sequence ID" value="XM_067896291.1"/>
</dbReference>
<dbReference type="KEGG" id="phet:94286368"/>
<accession>A0A836I7X3</accession>
<dbReference type="GO" id="GO:0006508">
    <property type="term" value="P:proteolysis"/>
    <property type="evidence" value="ECO:0007669"/>
    <property type="project" value="InterPro"/>
</dbReference>
<evidence type="ECO:0000313" key="4">
    <source>
        <dbReference type="EMBL" id="KAG5490120.1"/>
    </source>
</evidence>
<dbReference type="InterPro" id="IPR001375">
    <property type="entry name" value="Peptidase_S9_cat"/>
</dbReference>
<dbReference type="GO" id="GO:0008239">
    <property type="term" value="F:dipeptidyl-peptidase activity"/>
    <property type="evidence" value="ECO:0007669"/>
    <property type="project" value="TreeGrafter"/>
</dbReference>
<dbReference type="SUPFAM" id="SSF53474">
    <property type="entry name" value="alpha/beta-Hydrolases"/>
    <property type="match status" value="1"/>
</dbReference>
<proteinExistence type="predicted"/>
<dbReference type="FunFam" id="2.140.10.30:FF:000012">
    <property type="entry name" value="Dipeptidyl-peptidase 8-like serine peptidase"/>
    <property type="match status" value="1"/>
</dbReference>
<dbReference type="GO" id="GO:0008236">
    <property type="term" value="F:serine-type peptidase activity"/>
    <property type="evidence" value="ECO:0007669"/>
    <property type="project" value="InterPro"/>
</dbReference>
<dbReference type="Gene3D" id="3.40.50.1820">
    <property type="entry name" value="alpha/beta hydrolase"/>
    <property type="match status" value="1"/>
</dbReference>
<dbReference type="EMBL" id="JAFJZO010000036">
    <property type="protein sequence ID" value="KAG5490120.1"/>
    <property type="molecule type" value="Genomic_DNA"/>
</dbReference>
<evidence type="ECO:0000259" key="2">
    <source>
        <dbReference type="Pfam" id="PF00326"/>
    </source>
</evidence>
<evidence type="ECO:0000256" key="1">
    <source>
        <dbReference type="SAM" id="MobiDB-lite"/>
    </source>
</evidence>
<feature type="domain" description="Dipeptidylpeptidase IV N-terminal" evidence="3">
    <location>
        <begin position="168"/>
        <end position="519"/>
    </location>
</feature>
<reference evidence="4 5" key="1">
    <citation type="submission" date="2021-02" db="EMBL/GenBank/DDBJ databases">
        <title>Porcisia hertigi Genome sequencing and assembly.</title>
        <authorList>
            <person name="Almutairi H."/>
            <person name="Gatherer D."/>
        </authorList>
    </citation>
    <scope>NUCLEOTIDE SEQUENCE [LARGE SCALE GENOMIC DNA]</scope>
    <source>
        <strain evidence="4 5">C119</strain>
    </source>
</reference>
<dbReference type="Pfam" id="PF00930">
    <property type="entry name" value="DPPIV_N"/>
    <property type="match status" value="1"/>
</dbReference>
<feature type="region of interest" description="Disordered" evidence="1">
    <location>
        <begin position="262"/>
        <end position="282"/>
    </location>
</feature>
<dbReference type="AlphaFoldDB" id="A0A836I7X3"/>
<protein>
    <recommendedName>
        <fullName evidence="6">Dipeptidyl-peptidase 8-like serine peptidase</fullName>
    </recommendedName>
</protein>
<dbReference type="Pfam" id="PF00326">
    <property type="entry name" value="Peptidase_S9"/>
    <property type="match status" value="1"/>
</dbReference>
<dbReference type="InterPro" id="IPR002469">
    <property type="entry name" value="Peptidase_S9B_N"/>
</dbReference>
<dbReference type="InterPro" id="IPR029058">
    <property type="entry name" value="AB_hydrolase_fold"/>
</dbReference>
<sequence length="851" mass="94548">MPPTLMKSCMEELSKYRDAFISAAGKPQQLSVVGDRIYWTQGEQLELYSAPVGVDAAEGVRVIASGTQAVEKKEQLTKEEEMLRERTRSQTTGIKSFRVRRSDGAIFYTSGVDVYVYYQNGPRAGKAPLKLFDYMSEENKAHFKAMGSKPNLFVQSVKSFNESHPNDHTAMTFVNNNNVYKATVTENPASEEAPLSVAIEQITHTGDDRHQCGVADYIIQEEFMRYTGHCATDRYVIFSYTDTSHMRTVALLKSMGSPEVPATEPTCLSYTPETEDMPYPRVGDPNARTTLVVYDTTTRQMHLIPDAAIYKVAPWTEYILRFGFKDAKTLYVSVMSRAQEDYAVMSCPIASLPIVKEEDLQALYTDTADKVGAKIIGDGAVPELRLEWEQHIGFAWVECQPGSPMHYGTTHDVLCCHAAETETAHYHLYARPTGACDPKTWKPLTAGTWNVCPGHQQVSKNRVYFLANAEGRLKRTLYSVPLSLDGAPHTAEALTRLTPLDEHVYCYCVKDDHLYYVSSTATAPAKLYASRVSAPQERKEVRTTPWIAETPGAHPSTAADPSRYFAGLPIVTPHIVTVTSRRGVPLSAAVFISPSAPKDAPGPLALFVYGGPHVQLVFENDYDILCKPSIQVLLRHGISVAVVDNQMSNANGLRDLSICKKNMGSFETSDYVDLTRCLSNTPASEIGLPSNFRVDAKRVAIFGWSYGGYATLLAMCQAADVFKIGFAGAPVGDWKLYDTGYTERYMGTLFDECHSAQNGTTRKRNEAYMTSTIGHYASGFPDECNRLYIAHGLLDENVHFGHSCHVAKALIDNAKPYSMLVYPGERHGLRQNRQSRLHHEAQLIKVLEEQL</sequence>
<evidence type="ECO:0000313" key="5">
    <source>
        <dbReference type="Proteomes" id="UP000674318"/>
    </source>
</evidence>
<dbReference type="PANTHER" id="PTHR11731">
    <property type="entry name" value="PROTEASE FAMILY S9B,C DIPEPTIDYL-PEPTIDASE IV-RELATED"/>
    <property type="match status" value="1"/>
</dbReference>
<dbReference type="Gene3D" id="2.140.10.30">
    <property type="entry name" value="Dipeptidylpeptidase IV, N-terminal domain"/>
    <property type="match status" value="1"/>
</dbReference>
<organism evidence="4 5">
    <name type="scientific">Porcisia hertigi</name>
    <dbReference type="NCBI Taxonomy" id="2761500"/>
    <lineage>
        <taxon>Eukaryota</taxon>
        <taxon>Discoba</taxon>
        <taxon>Euglenozoa</taxon>
        <taxon>Kinetoplastea</taxon>
        <taxon>Metakinetoplastina</taxon>
        <taxon>Trypanosomatida</taxon>
        <taxon>Trypanosomatidae</taxon>
        <taxon>Leishmaniinae</taxon>
        <taxon>Porcisia</taxon>
    </lineage>
</organism>
<dbReference type="Proteomes" id="UP000674318">
    <property type="component" value="Unassembled WGS sequence"/>
</dbReference>
<gene>
    <name evidence="4" type="ORF">JKF63_00239</name>
</gene>